<dbReference type="InterPro" id="IPR058627">
    <property type="entry name" value="MdtA-like_C"/>
</dbReference>
<evidence type="ECO:0000313" key="10">
    <source>
        <dbReference type="Proteomes" id="UP001375812"/>
    </source>
</evidence>
<feature type="domain" description="Multidrug resistance protein MdtA-like alpha-helical hairpin" evidence="5">
    <location>
        <begin position="122"/>
        <end position="189"/>
    </location>
</feature>
<gene>
    <name evidence="9" type="ORF">WH297_15435</name>
</gene>
<evidence type="ECO:0000259" key="7">
    <source>
        <dbReference type="Pfam" id="PF25944"/>
    </source>
</evidence>
<keyword evidence="10" id="KW-1185">Reference proteome</keyword>
<dbReference type="Gene3D" id="2.40.30.170">
    <property type="match status" value="1"/>
</dbReference>
<feature type="region of interest" description="Disordered" evidence="4">
    <location>
        <begin position="398"/>
        <end position="417"/>
    </location>
</feature>
<evidence type="ECO:0000256" key="1">
    <source>
        <dbReference type="ARBA" id="ARBA00004196"/>
    </source>
</evidence>
<organism evidence="9 10">
    <name type="scientific">Ochrobactrum vermis</name>
    <dbReference type="NCBI Taxonomy" id="1827297"/>
    <lineage>
        <taxon>Bacteria</taxon>
        <taxon>Pseudomonadati</taxon>
        <taxon>Pseudomonadota</taxon>
        <taxon>Alphaproteobacteria</taxon>
        <taxon>Hyphomicrobiales</taxon>
        <taxon>Brucellaceae</taxon>
        <taxon>Brucella/Ochrobactrum group</taxon>
        <taxon>Ochrobactrum</taxon>
    </lineage>
</organism>
<sequence>MNKKAATLLLAGVVIAGGTFVYRNEMQLNTSHLLALVSSAVMPEAVAQSGEMPAPKVPVAEVVTRTVAPSVEFTGHLEATKVVELRPRVGGAIDAVSVPEGGLIESGKLLFQIDPRPFEIALDAAKAQLQQAKVLLDQAEIDFRRVETLAPKGTVSRKTFDDAQAARRQRQAQVEIAKAAVAAAELDRSFTRVTAPIAGRVDRVLVTEGNLVAGGSAGAATLLTTIVSTDPLYVYFDIDEATYLGFAARARASETGRVVDKLPVQVGLMTDSGFPHTGELGFLGNRVDRSTGTIRARAIVRNADGRLAPGLFARVHLVTAEPAQTVLIDDQAIGSDQGRRYVLALGSENKAEYRPVELGPMIDGLRVVSSGLEPGEKIIIKGLVRPGMQVDPQMISMLPGQSADGGQAAAASQEARR</sequence>
<proteinExistence type="inferred from homology"/>
<dbReference type="Gene3D" id="1.10.287.470">
    <property type="entry name" value="Helix hairpin bin"/>
    <property type="match status" value="1"/>
</dbReference>
<evidence type="ECO:0000313" key="9">
    <source>
        <dbReference type="EMBL" id="MEJ5021113.1"/>
    </source>
</evidence>
<dbReference type="SUPFAM" id="SSF111369">
    <property type="entry name" value="HlyD-like secretion proteins"/>
    <property type="match status" value="1"/>
</dbReference>
<evidence type="ECO:0000259" key="5">
    <source>
        <dbReference type="Pfam" id="PF25876"/>
    </source>
</evidence>
<protein>
    <submittedName>
        <fullName evidence="9">Efflux RND transporter periplasmic adaptor subunit</fullName>
    </submittedName>
</protein>
<dbReference type="NCBIfam" id="TIGR01730">
    <property type="entry name" value="RND_mfp"/>
    <property type="match status" value="1"/>
</dbReference>
<feature type="domain" description="Multidrug resistance protein MdtA-like C-terminal permuted SH3" evidence="8">
    <location>
        <begin position="325"/>
        <end position="383"/>
    </location>
</feature>
<feature type="domain" description="Multidrug resistance protein MdtA-like barrel-sandwich hybrid" evidence="6">
    <location>
        <begin position="82"/>
        <end position="219"/>
    </location>
</feature>
<dbReference type="Pfam" id="PF25967">
    <property type="entry name" value="RND-MFP_C"/>
    <property type="match status" value="1"/>
</dbReference>
<dbReference type="Pfam" id="PF25876">
    <property type="entry name" value="HH_MFP_RND"/>
    <property type="match status" value="1"/>
</dbReference>
<dbReference type="PANTHER" id="PTHR30158">
    <property type="entry name" value="ACRA/E-RELATED COMPONENT OF DRUG EFFLUX TRANSPORTER"/>
    <property type="match status" value="1"/>
</dbReference>
<keyword evidence="3" id="KW-0175">Coiled coil</keyword>
<feature type="coiled-coil region" evidence="3">
    <location>
        <begin position="122"/>
        <end position="149"/>
    </location>
</feature>
<name>A0ABU8PFT8_9HYPH</name>
<evidence type="ECO:0000259" key="8">
    <source>
        <dbReference type="Pfam" id="PF25967"/>
    </source>
</evidence>
<feature type="domain" description="Multidrug resistance protein MdtA-like beta-barrel" evidence="7">
    <location>
        <begin position="232"/>
        <end position="317"/>
    </location>
</feature>
<dbReference type="InterPro" id="IPR058625">
    <property type="entry name" value="MdtA-like_BSH"/>
</dbReference>
<evidence type="ECO:0000256" key="3">
    <source>
        <dbReference type="SAM" id="Coils"/>
    </source>
</evidence>
<comment type="similarity">
    <text evidence="2">Belongs to the membrane fusion protein (MFP) (TC 8.A.1) family.</text>
</comment>
<comment type="caution">
    <text evidence="9">The sequence shown here is derived from an EMBL/GenBank/DDBJ whole genome shotgun (WGS) entry which is preliminary data.</text>
</comment>
<evidence type="ECO:0000256" key="2">
    <source>
        <dbReference type="ARBA" id="ARBA00009477"/>
    </source>
</evidence>
<dbReference type="InterPro" id="IPR058626">
    <property type="entry name" value="MdtA-like_b-barrel"/>
</dbReference>
<dbReference type="Gene3D" id="2.40.420.20">
    <property type="match status" value="1"/>
</dbReference>
<reference evidence="9 10" key="1">
    <citation type="submission" date="2023-12" db="EMBL/GenBank/DDBJ databases">
        <title>Gut-associated functions are favored during microbiome assembly across C. elegans life.</title>
        <authorList>
            <person name="Zimmermann J."/>
        </authorList>
    </citation>
    <scope>NUCLEOTIDE SEQUENCE [LARGE SCALE GENOMIC DNA]</scope>
    <source>
        <strain evidence="9 10">MYb71</strain>
    </source>
</reference>
<dbReference type="PANTHER" id="PTHR30158:SF10">
    <property type="entry name" value="CATION EFFLUX PUMP"/>
    <property type="match status" value="1"/>
</dbReference>
<evidence type="ECO:0000259" key="6">
    <source>
        <dbReference type="Pfam" id="PF25917"/>
    </source>
</evidence>
<dbReference type="Pfam" id="PF25917">
    <property type="entry name" value="BSH_RND"/>
    <property type="match status" value="1"/>
</dbReference>
<dbReference type="InterPro" id="IPR058624">
    <property type="entry name" value="MdtA-like_HH"/>
</dbReference>
<dbReference type="Pfam" id="PF25944">
    <property type="entry name" value="Beta-barrel_RND"/>
    <property type="match status" value="1"/>
</dbReference>
<comment type="subcellular location">
    <subcellularLocation>
        <location evidence="1">Cell envelope</location>
    </subcellularLocation>
</comment>
<accession>A0ABU8PFT8</accession>
<dbReference type="Proteomes" id="UP001375812">
    <property type="component" value="Unassembled WGS sequence"/>
</dbReference>
<dbReference type="EMBL" id="JBBGZH010000002">
    <property type="protein sequence ID" value="MEJ5021113.1"/>
    <property type="molecule type" value="Genomic_DNA"/>
</dbReference>
<dbReference type="RefSeq" id="WP_105543586.1">
    <property type="nucleotide sequence ID" value="NZ_JBBGZH010000002.1"/>
</dbReference>
<dbReference type="InterPro" id="IPR006143">
    <property type="entry name" value="RND_pump_MFP"/>
</dbReference>
<evidence type="ECO:0000256" key="4">
    <source>
        <dbReference type="SAM" id="MobiDB-lite"/>
    </source>
</evidence>
<feature type="compositionally biased region" description="Low complexity" evidence="4">
    <location>
        <begin position="400"/>
        <end position="417"/>
    </location>
</feature>
<dbReference type="Gene3D" id="2.40.50.100">
    <property type="match status" value="1"/>
</dbReference>